<accession>A0A9W4MS65</accession>
<reference evidence="1" key="1">
    <citation type="submission" date="2021-07" db="EMBL/GenBank/DDBJ databases">
        <authorList>
            <person name="Branca A.L. A."/>
        </authorList>
    </citation>
    <scope>NUCLEOTIDE SEQUENCE</scope>
</reference>
<sequence>MALPLYIPLCIHTSTGRYHLPPSDQPLRIQIEDPLIAIRRFLPHISWRLDFLDRTFPHLAGPELARLTYQTIYGRDVSPKVLADDINPEVLQTNIIEIGNENENDVYANIWLSFVVDPTEFIGKKVPAVPRCCHKRDGTQDR</sequence>
<dbReference type="Proteomes" id="UP001153461">
    <property type="component" value="Unassembled WGS sequence"/>
</dbReference>
<comment type="caution">
    <text evidence="1">The sequence shown here is derived from an EMBL/GenBank/DDBJ whole genome shotgun (WGS) entry which is preliminary data.</text>
</comment>
<gene>
    <name evidence="1" type="ORF">PNAL_LOCUS4771</name>
</gene>
<protein>
    <submittedName>
        <fullName evidence="1">Uncharacterized protein</fullName>
    </submittedName>
</protein>
<name>A0A9W4MS65_PENNA</name>
<proteinExistence type="predicted"/>
<dbReference type="AlphaFoldDB" id="A0A9W4MS65"/>
<evidence type="ECO:0000313" key="1">
    <source>
        <dbReference type="EMBL" id="CAG8103803.1"/>
    </source>
</evidence>
<organism evidence="1 2">
    <name type="scientific">Penicillium nalgiovense</name>
    <dbReference type="NCBI Taxonomy" id="60175"/>
    <lineage>
        <taxon>Eukaryota</taxon>
        <taxon>Fungi</taxon>
        <taxon>Dikarya</taxon>
        <taxon>Ascomycota</taxon>
        <taxon>Pezizomycotina</taxon>
        <taxon>Eurotiomycetes</taxon>
        <taxon>Eurotiomycetidae</taxon>
        <taxon>Eurotiales</taxon>
        <taxon>Aspergillaceae</taxon>
        <taxon>Penicillium</taxon>
    </lineage>
</organism>
<evidence type="ECO:0000313" key="2">
    <source>
        <dbReference type="Proteomes" id="UP001153461"/>
    </source>
</evidence>
<dbReference type="OrthoDB" id="407617at2759"/>
<dbReference type="EMBL" id="CAJVNV010000199">
    <property type="protein sequence ID" value="CAG8103803.1"/>
    <property type="molecule type" value="Genomic_DNA"/>
</dbReference>